<dbReference type="EMBL" id="MU827321">
    <property type="protein sequence ID" value="KAJ7357400.1"/>
    <property type="molecule type" value="Genomic_DNA"/>
</dbReference>
<dbReference type="AlphaFoldDB" id="A0A9W9YLJ1"/>
<dbReference type="OrthoDB" id="25826at2759"/>
<dbReference type="Proteomes" id="UP001163046">
    <property type="component" value="Unassembled WGS sequence"/>
</dbReference>
<evidence type="ECO:0000313" key="5">
    <source>
        <dbReference type="Proteomes" id="UP001163046"/>
    </source>
</evidence>
<keyword evidence="5" id="KW-1185">Reference proteome</keyword>
<evidence type="ECO:0000313" key="4">
    <source>
        <dbReference type="EMBL" id="KAJ7357400.1"/>
    </source>
</evidence>
<dbReference type="InterPro" id="IPR000262">
    <property type="entry name" value="FMN-dep_DH"/>
</dbReference>
<dbReference type="PROSITE" id="PS51349">
    <property type="entry name" value="FMN_HYDROXY_ACID_DH_2"/>
    <property type="match status" value="1"/>
</dbReference>
<comment type="caution">
    <text evidence="4">The sequence shown here is derived from an EMBL/GenBank/DDBJ whole genome shotgun (WGS) entry which is preliminary data.</text>
</comment>
<dbReference type="InterPro" id="IPR013785">
    <property type="entry name" value="Aldolase_TIM"/>
</dbReference>
<dbReference type="InterPro" id="IPR037396">
    <property type="entry name" value="FMN_HAD"/>
</dbReference>
<reference evidence="4" key="1">
    <citation type="submission" date="2023-01" db="EMBL/GenBank/DDBJ databases">
        <title>Genome assembly of the deep-sea coral Lophelia pertusa.</title>
        <authorList>
            <person name="Herrera S."/>
            <person name="Cordes E."/>
        </authorList>
    </citation>
    <scope>NUCLEOTIDE SEQUENCE</scope>
    <source>
        <strain evidence="4">USNM1676648</strain>
        <tissue evidence="4">Polyp</tissue>
    </source>
</reference>
<dbReference type="GO" id="GO:0016491">
    <property type="term" value="F:oxidoreductase activity"/>
    <property type="evidence" value="ECO:0007669"/>
    <property type="project" value="UniProtKB-KW"/>
</dbReference>
<dbReference type="Gene3D" id="3.20.20.70">
    <property type="entry name" value="Aldolase class I"/>
    <property type="match status" value="1"/>
</dbReference>
<dbReference type="PANTHER" id="PTHR10578">
    <property type="entry name" value="S -2-HYDROXY-ACID OXIDASE-RELATED"/>
    <property type="match status" value="1"/>
</dbReference>
<protein>
    <submittedName>
        <fullName evidence="4">Hydroxyacid oxidase 1</fullName>
    </submittedName>
</protein>
<dbReference type="Pfam" id="PF01070">
    <property type="entry name" value="FMN_dh"/>
    <property type="match status" value="1"/>
</dbReference>
<comment type="cofactor">
    <cofactor evidence="1">
        <name>FMN</name>
        <dbReference type="ChEBI" id="CHEBI:58210"/>
    </cofactor>
</comment>
<evidence type="ECO:0000256" key="2">
    <source>
        <dbReference type="ARBA" id="ARBA00023002"/>
    </source>
</evidence>
<sequence length="105" mass="11427">MANKRPREVDVLAEIVDAVQGRVDVYVDGGIRSGTDVFKALALGARAVFIGRPAIWGLAYKGEEGVSKVLEILREELRVAMILSGCASLARYKIITCYADVQQCL</sequence>
<dbReference type="SUPFAM" id="SSF51395">
    <property type="entry name" value="FMN-linked oxidoreductases"/>
    <property type="match status" value="1"/>
</dbReference>
<accession>A0A9W9YLJ1</accession>
<feature type="domain" description="FMN hydroxy acid dehydrogenase" evidence="3">
    <location>
        <begin position="1"/>
        <end position="102"/>
    </location>
</feature>
<keyword evidence="2" id="KW-0560">Oxidoreductase</keyword>
<name>A0A9W9YLJ1_9CNID</name>
<organism evidence="4 5">
    <name type="scientific">Desmophyllum pertusum</name>
    <dbReference type="NCBI Taxonomy" id="174260"/>
    <lineage>
        <taxon>Eukaryota</taxon>
        <taxon>Metazoa</taxon>
        <taxon>Cnidaria</taxon>
        <taxon>Anthozoa</taxon>
        <taxon>Hexacorallia</taxon>
        <taxon>Scleractinia</taxon>
        <taxon>Caryophylliina</taxon>
        <taxon>Caryophylliidae</taxon>
        <taxon>Desmophyllum</taxon>
    </lineage>
</organism>
<gene>
    <name evidence="4" type="primary">HAO1_5</name>
    <name evidence="4" type="ORF">OS493_024911</name>
</gene>
<proteinExistence type="predicted"/>
<evidence type="ECO:0000259" key="3">
    <source>
        <dbReference type="PROSITE" id="PS51349"/>
    </source>
</evidence>
<dbReference type="PANTHER" id="PTHR10578:SF149">
    <property type="entry name" value="2-HYDROXYACID OXIDASE 2"/>
    <property type="match status" value="1"/>
</dbReference>
<evidence type="ECO:0000256" key="1">
    <source>
        <dbReference type="ARBA" id="ARBA00001917"/>
    </source>
</evidence>